<protein>
    <submittedName>
        <fullName evidence="2">Dicer-like protein 2</fullName>
    </submittedName>
</protein>
<comment type="caution">
    <text evidence="2">The sequence shown here is derived from an EMBL/GenBank/DDBJ whole genome shotgun (WGS) entry which is preliminary data.</text>
</comment>
<dbReference type="Gene3D" id="3.40.50.300">
    <property type="entry name" value="P-loop containing nucleotide triphosphate hydrolases"/>
    <property type="match status" value="1"/>
</dbReference>
<evidence type="ECO:0000313" key="3">
    <source>
        <dbReference type="Proteomes" id="UP001498421"/>
    </source>
</evidence>
<organism evidence="2 3">
    <name type="scientific">Neonectria magnoliae</name>
    <dbReference type="NCBI Taxonomy" id="2732573"/>
    <lineage>
        <taxon>Eukaryota</taxon>
        <taxon>Fungi</taxon>
        <taxon>Dikarya</taxon>
        <taxon>Ascomycota</taxon>
        <taxon>Pezizomycotina</taxon>
        <taxon>Sordariomycetes</taxon>
        <taxon>Hypocreomycetidae</taxon>
        <taxon>Hypocreales</taxon>
        <taxon>Nectriaceae</taxon>
        <taxon>Neonectria</taxon>
    </lineage>
</organism>
<name>A0ABR1I8D6_9HYPO</name>
<feature type="region of interest" description="Disordered" evidence="1">
    <location>
        <begin position="1"/>
        <end position="20"/>
    </location>
</feature>
<keyword evidence="3" id="KW-1185">Reference proteome</keyword>
<gene>
    <name evidence="2" type="primary">DCL2_1</name>
    <name evidence="2" type="ORF">QQZ08_004469</name>
</gene>
<evidence type="ECO:0000313" key="2">
    <source>
        <dbReference type="EMBL" id="KAK7429062.1"/>
    </source>
</evidence>
<dbReference type="SUPFAM" id="SSF52540">
    <property type="entry name" value="P-loop containing nucleoside triphosphate hydrolases"/>
    <property type="match status" value="1"/>
</dbReference>
<sequence length="99" mass="10333">MESLRFVSSGESGDSGALALDDPAADEAAVPNVIITETVSFVAPDGSSGINSASLVQPEIEVVTSERMSSRAYQLEMLDQSLQRNVIVAMDTGSGKTQV</sequence>
<dbReference type="InterPro" id="IPR027417">
    <property type="entry name" value="P-loop_NTPase"/>
</dbReference>
<dbReference type="Proteomes" id="UP001498421">
    <property type="component" value="Unassembled WGS sequence"/>
</dbReference>
<dbReference type="EMBL" id="JAZAVK010000033">
    <property type="protein sequence ID" value="KAK7429062.1"/>
    <property type="molecule type" value="Genomic_DNA"/>
</dbReference>
<reference evidence="2 3" key="1">
    <citation type="journal article" date="2025" name="Microbiol. Resour. Announc.">
        <title>Draft genome sequences for Neonectria magnoliae and Neonectria punicea, canker pathogens of Liriodendron tulipifera and Acer saccharum in West Virginia.</title>
        <authorList>
            <person name="Petronek H.M."/>
            <person name="Kasson M.T."/>
            <person name="Metheny A.M."/>
            <person name="Stauder C.M."/>
            <person name="Lovett B."/>
            <person name="Lynch S.C."/>
            <person name="Garnas J.R."/>
            <person name="Kasson L.R."/>
            <person name="Stajich J.E."/>
        </authorList>
    </citation>
    <scope>NUCLEOTIDE SEQUENCE [LARGE SCALE GENOMIC DNA]</scope>
    <source>
        <strain evidence="2 3">NRRL 64651</strain>
    </source>
</reference>
<evidence type="ECO:0000256" key="1">
    <source>
        <dbReference type="SAM" id="MobiDB-lite"/>
    </source>
</evidence>
<accession>A0ABR1I8D6</accession>
<proteinExistence type="predicted"/>